<dbReference type="SUPFAM" id="SSF50998">
    <property type="entry name" value="Quinoprotein alcohol dehydrogenase-like"/>
    <property type="match status" value="1"/>
</dbReference>
<comment type="caution">
    <text evidence="3">The sequence shown here is derived from an EMBL/GenBank/DDBJ whole genome shotgun (WGS) entry which is preliminary data.</text>
</comment>
<dbReference type="SMART" id="SM00564">
    <property type="entry name" value="PQQ"/>
    <property type="match status" value="7"/>
</dbReference>
<sequence>MTKHFRTSAALAALMALGACGVFKGAPKKTPTIGNRVPILVSENGVEADKSIADVQVLLPAPETNPEWAQPGGNASKSMGQLALGEQPQRLWESTIDGGSVRDPLGAAPVVAEGKLFVVDAHGNLVALSADTGARLWSTSITEGDANRLARFGGGASYDSGTVFATDGLGDVIAASAADGKVLWRAKPSGPLRGSPTIANGNVYVLTQDNQLYALNQADGKIIWAGQGTLETQGVFGVAAPAASQGTVVAGFSSGELNAYRYENGRMLWQDALSRTSISTSVSTLSDIDAAPVIDQGRVYALGQGGRMIALELSTGQRLWEQNFAGISTPWIAGEWIFLVTDDARLVALARSSGKARWIAQLPRFRNEKKKTGAVIWFGPVLAGNRLILTNSEGQIVYANPGDGAVQATVDTKTPFALPPIVANGTLYVLDQKGRISAYK</sequence>
<dbReference type="InterPro" id="IPR011047">
    <property type="entry name" value="Quinoprotein_ADH-like_sf"/>
</dbReference>
<dbReference type="PANTHER" id="PTHR34512">
    <property type="entry name" value="CELL SURFACE PROTEIN"/>
    <property type="match status" value="1"/>
</dbReference>
<dbReference type="InterPro" id="IPR018391">
    <property type="entry name" value="PQQ_b-propeller_rpt"/>
</dbReference>
<dbReference type="GeneID" id="78529199"/>
<evidence type="ECO:0000313" key="3">
    <source>
        <dbReference type="EMBL" id="GAN13045.1"/>
    </source>
</evidence>
<dbReference type="InterPro" id="IPR015943">
    <property type="entry name" value="WD40/YVTN_repeat-like_dom_sf"/>
</dbReference>
<proteinExistence type="predicted"/>
<keyword evidence="1" id="KW-0732">Signal</keyword>
<name>A0A0C9M0Z6_SPHPI</name>
<accession>A0A0C9M0Z6</accession>
<dbReference type="Proteomes" id="UP000032025">
    <property type="component" value="Unassembled WGS sequence"/>
</dbReference>
<evidence type="ECO:0000313" key="4">
    <source>
        <dbReference type="Proteomes" id="UP000032025"/>
    </source>
</evidence>
<feature type="chain" id="PRO_5002199239" evidence="1">
    <location>
        <begin position="25"/>
        <end position="440"/>
    </location>
</feature>
<dbReference type="EMBL" id="BBJS01000014">
    <property type="protein sequence ID" value="GAN13045.1"/>
    <property type="molecule type" value="Genomic_DNA"/>
</dbReference>
<reference evidence="3 4" key="1">
    <citation type="submission" date="2014-08" db="EMBL/GenBank/DDBJ databases">
        <title>Whole genome shotgun sequence of Sphingomonas paucimobilis NBRC 13935.</title>
        <authorList>
            <person name="Hosoyama A."/>
            <person name="Hashimoto M."/>
            <person name="Hosoyama Y."/>
            <person name="Noguchi M."/>
            <person name="Uohara A."/>
            <person name="Ohji S."/>
            <person name="Katano-Makiyama Y."/>
            <person name="Ichikawa N."/>
            <person name="Kimura A."/>
            <person name="Yamazoe A."/>
            <person name="Fujita N."/>
        </authorList>
    </citation>
    <scope>NUCLEOTIDE SEQUENCE [LARGE SCALE GENOMIC DNA]</scope>
    <source>
        <strain evidence="3 4">NBRC 13935</strain>
    </source>
</reference>
<feature type="signal peptide" evidence="1">
    <location>
        <begin position="1"/>
        <end position="24"/>
    </location>
</feature>
<feature type="domain" description="Pyrrolo-quinoline quinone repeat" evidence="2">
    <location>
        <begin position="151"/>
        <end position="359"/>
    </location>
</feature>
<evidence type="ECO:0000259" key="2">
    <source>
        <dbReference type="Pfam" id="PF13360"/>
    </source>
</evidence>
<dbReference type="Gene3D" id="2.130.10.10">
    <property type="entry name" value="YVTN repeat-like/Quinoprotein amine dehydrogenase"/>
    <property type="match status" value="1"/>
</dbReference>
<dbReference type="AlphaFoldDB" id="A0A0C9M0Z6"/>
<organism evidence="3 4">
    <name type="scientific">Sphingomonas paucimobilis NBRC 13935</name>
    <dbReference type="NCBI Taxonomy" id="1219050"/>
    <lineage>
        <taxon>Bacteria</taxon>
        <taxon>Pseudomonadati</taxon>
        <taxon>Pseudomonadota</taxon>
        <taxon>Alphaproteobacteria</taxon>
        <taxon>Sphingomonadales</taxon>
        <taxon>Sphingomonadaceae</taxon>
        <taxon>Sphingomonas</taxon>
    </lineage>
</organism>
<dbReference type="RefSeq" id="WP_007403541.1">
    <property type="nucleotide sequence ID" value="NZ_BBJS01000014.1"/>
</dbReference>
<keyword evidence="4" id="KW-1185">Reference proteome</keyword>
<dbReference type="PANTHER" id="PTHR34512:SF30">
    <property type="entry name" value="OUTER MEMBRANE PROTEIN ASSEMBLY FACTOR BAMB"/>
    <property type="match status" value="1"/>
</dbReference>
<dbReference type="PROSITE" id="PS51257">
    <property type="entry name" value="PROKAR_LIPOPROTEIN"/>
    <property type="match status" value="1"/>
</dbReference>
<protein>
    <submittedName>
        <fullName evidence="3">DNA, contig: SP614</fullName>
    </submittedName>
</protein>
<feature type="domain" description="Pyrrolo-quinoline quinone repeat" evidence="2">
    <location>
        <begin position="89"/>
        <end position="142"/>
    </location>
</feature>
<dbReference type="Pfam" id="PF13360">
    <property type="entry name" value="PQQ_2"/>
    <property type="match status" value="2"/>
</dbReference>
<dbReference type="InterPro" id="IPR002372">
    <property type="entry name" value="PQQ_rpt_dom"/>
</dbReference>
<evidence type="ECO:0000256" key="1">
    <source>
        <dbReference type="SAM" id="SignalP"/>
    </source>
</evidence>
<gene>
    <name evidence="3" type="ORF">SP6_14_02020</name>
</gene>